<dbReference type="EMBL" id="JAIMJA010000013">
    <property type="protein sequence ID" value="MCE2595858.1"/>
    <property type="molecule type" value="Genomic_DNA"/>
</dbReference>
<accession>A0ABS8WBF7</accession>
<protein>
    <recommendedName>
        <fullName evidence="3">ATP-binding protein</fullName>
    </recommendedName>
</protein>
<reference evidence="1 2" key="1">
    <citation type="journal article" date="2022" name="Environ. Microbiol. Rep.">
        <title>Eco-phylogenetic analyses reveal divergent evolution of vitamin B12 metabolism in the marine bacterial family 'Psychromonadaceae'.</title>
        <authorList>
            <person name="Jin X."/>
            <person name="Yang Y."/>
            <person name="Cao H."/>
            <person name="Gao B."/>
            <person name="Zhao Z."/>
        </authorList>
    </citation>
    <scope>NUCLEOTIDE SEQUENCE [LARGE SCALE GENOMIC DNA]</scope>
    <source>
        <strain evidence="1 2">MKS20</strain>
    </source>
</reference>
<evidence type="ECO:0000313" key="2">
    <source>
        <dbReference type="Proteomes" id="UP001201273"/>
    </source>
</evidence>
<dbReference type="Proteomes" id="UP001201273">
    <property type="component" value="Unassembled WGS sequence"/>
</dbReference>
<organism evidence="1 2">
    <name type="scientific">Motilimonas cestriensis</name>
    <dbReference type="NCBI Taxonomy" id="2742685"/>
    <lineage>
        <taxon>Bacteria</taxon>
        <taxon>Pseudomonadati</taxon>
        <taxon>Pseudomonadota</taxon>
        <taxon>Gammaproteobacteria</taxon>
        <taxon>Alteromonadales</taxon>
        <taxon>Alteromonadales genera incertae sedis</taxon>
        <taxon>Motilimonas</taxon>
    </lineage>
</organism>
<comment type="caution">
    <text evidence="1">The sequence shown here is derived from an EMBL/GenBank/DDBJ whole genome shotgun (WGS) entry which is preliminary data.</text>
</comment>
<proteinExistence type="predicted"/>
<dbReference type="SUPFAM" id="SSF48371">
    <property type="entry name" value="ARM repeat"/>
    <property type="match status" value="1"/>
</dbReference>
<dbReference type="InterPro" id="IPR016024">
    <property type="entry name" value="ARM-type_fold"/>
</dbReference>
<dbReference type="RefSeq" id="WP_233053522.1">
    <property type="nucleotide sequence ID" value="NZ_JAIMJA010000013.1"/>
</dbReference>
<name>A0ABS8WBF7_9GAMM</name>
<keyword evidence="2" id="KW-1185">Reference proteome</keyword>
<dbReference type="SUPFAM" id="SSF52540">
    <property type="entry name" value="P-loop containing nucleoside triphosphate hydrolases"/>
    <property type="match status" value="1"/>
</dbReference>
<evidence type="ECO:0000313" key="1">
    <source>
        <dbReference type="EMBL" id="MCE2595858.1"/>
    </source>
</evidence>
<dbReference type="InterPro" id="IPR027417">
    <property type="entry name" value="P-loop_NTPase"/>
</dbReference>
<gene>
    <name evidence="1" type="ORF">K6Y31_13680</name>
</gene>
<sequence length="1559" mass="177679">MALEAGGYAEKLGNRYEANWIAYQLLRLLQEKISYVTVEPIGDDEVGVDLVIGNNDGSYEHHQCKASSGNNEYWPLSKLHSSNILKNASFQIGRGATEFHLVSPLSSRIISDLSESALNSNAMPFDFLEHQVKQSQEREKCFRSLCEYLGLCVESEEDVRKAMLFLQRFKIIRYDLNKHSLTELEDKASSLFSGSSTKLVQFLKYYPVEYSKLRNKITANHLLDDLKKAGFVARGIPEDQRVLSVVDNLSKEFDESIQPFLICNQLIKRKELDYIIESLTETPVTLLRAEAGVGKSSLLLELHNYLRERGAISVPVRLDRRNPEDNLDTYGRALGFPYSPPLSLSALSKHSKVVIILDQLDAIRWTGAHSNIALHICQELIRQTIALRKEGADISIVLASRDFELNEDIALSSWLGSISESLHAVILSTLDEEIVDELVSPFETYSLLSSVKKEILKIPLWLGIYLTIAHRTQTAPSFNNKLELVKNFWDDRLSQISAHNLSVEEAELFIDKLVGVMMKQGSLSVPLTSLPIGSRWVLGVLMSVGVLTKQEQRISFRHQALYDYQVGSKLYRAGSESSEKLLSELGGFDNQTLDKREHLRYALNMLLDASQKNYCSSIEAVLLNEKVRFHLKFLALNSLKDLKVIKAPARKLIYKLAKDPELNRKFISTSCYKNPEIIEFLIENGILEGWLSSSDEKLVDASVGLLSSISALKPDLVLATLRPYVDVSDNWNQKVYSSLCWSIEDDSDDMFELRIELLQKNCLINYIDWRNLSKKHPKRALSLIEVLLSHYREVICKSSYSEEIEEHQKLTQRDNWSPTDLEDILAVAEHTQEEVIGLLLQSITDIAESQDDYDKVLIWLHKDRGNDCYLPDRSLTSGMFKLIEKAGENLQADSEILYELVKPYLAIKNPVTVHLVARLLLNLSTAYSDIVIDWMLSSPNSHLSCGNTYLEPVWILPGKLVSKFSKNCSNEHFSRLEEYIVRMKSEMDIEQIKWILEARRRGGRLSYWGHAQYFLLPKLDKSRISIASGQLCKVLERKFEDFSTSGFCSKFETIGGIVTSPLPIGNKLSNMSWTKLILTPEKQCFGRDLKQVAADVISESTIEQFSQTLERAVCNEPVRFVNLALSLPKDIPYQYISAFFYGLADCSKEKAHEDYKDDWAPCSDILLEEVIAHFPHSEAERALVRLIDRQSLTSDVISFKLLLNFAHHAKDPEVNKLNVWTNGMGCSADVASAKSLRDNSINCLRGQAYIAIASIFFKNELLANQHRYVVDQAIEDGHPAVKMSALELLKPYLNYDSSFAHSKFIELCKEEIRVSGGYGAHYFFNQGFESEYANDYIELVLRMLGSPYVDIRKEAARQIYARWFFNDLFEHEITLVLKGDKELRSGCASVLSQFLREDKYHDRIGKIESSYIMLLNDEDKEILQQVGNCVQYDGYWAKHNSTVLFSELVKSKALKYCIYNLFRKLESYPGMLIDMSDSLLKLVENIVEVYEKDESFQHRHMHIRESSLLSVLQRLYDEATEDEDDEAISTCLDIWDELLNSEVYTAMSAVKELDNGLLS</sequence>
<evidence type="ECO:0008006" key="3">
    <source>
        <dbReference type="Google" id="ProtNLM"/>
    </source>
</evidence>